<reference evidence="2 3" key="1">
    <citation type="submission" date="2018-11" db="EMBL/GenBank/DDBJ databases">
        <authorList>
            <consortium name="Pathogen Informatics"/>
        </authorList>
    </citation>
    <scope>NUCLEOTIDE SEQUENCE [LARGE SCALE GENOMIC DNA]</scope>
</reference>
<keyword evidence="3" id="KW-1185">Reference proteome</keyword>
<name>A0A3P7JP09_STRVU</name>
<dbReference type="EMBL" id="UYYB01114326">
    <property type="protein sequence ID" value="VDM81749.1"/>
    <property type="molecule type" value="Genomic_DNA"/>
</dbReference>
<feature type="compositionally biased region" description="Polar residues" evidence="1">
    <location>
        <begin position="91"/>
        <end position="100"/>
    </location>
</feature>
<feature type="region of interest" description="Disordered" evidence="1">
    <location>
        <begin position="51"/>
        <end position="116"/>
    </location>
</feature>
<evidence type="ECO:0000256" key="1">
    <source>
        <dbReference type="SAM" id="MobiDB-lite"/>
    </source>
</evidence>
<proteinExistence type="predicted"/>
<organism evidence="2 3">
    <name type="scientific">Strongylus vulgaris</name>
    <name type="common">Blood worm</name>
    <dbReference type="NCBI Taxonomy" id="40348"/>
    <lineage>
        <taxon>Eukaryota</taxon>
        <taxon>Metazoa</taxon>
        <taxon>Ecdysozoa</taxon>
        <taxon>Nematoda</taxon>
        <taxon>Chromadorea</taxon>
        <taxon>Rhabditida</taxon>
        <taxon>Rhabditina</taxon>
        <taxon>Rhabditomorpha</taxon>
        <taxon>Strongyloidea</taxon>
        <taxon>Strongylidae</taxon>
        <taxon>Strongylus</taxon>
    </lineage>
</organism>
<accession>A0A3P7JP09</accession>
<evidence type="ECO:0000313" key="2">
    <source>
        <dbReference type="EMBL" id="VDM81749.1"/>
    </source>
</evidence>
<gene>
    <name evidence="2" type="ORF">SVUK_LOCUS16747</name>
</gene>
<sequence length="116" mass="13063">MGYKLVIRAPAQWTCFTLSFGILASPYSNVVIHSKRVYEIQAEEGCFCGPPDIHEMAEDPSNSAINAERHSDGRSPEGSPQCTMKRPETGSLKTIRQELSNPEDPRQLMRKKERKV</sequence>
<dbReference type="Proteomes" id="UP000270094">
    <property type="component" value="Unassembled WGS sequence"/>
</dbReference>
<dbReference type="AlphaFoldDB" id="A0A3P7JP09"/>
<dbReference type="OrthoDB" id="5872525at2759"/>
<protein>
    <submittedName>
        <fullName evidence="2">Uncharacterized protein</fullName>
    </submittedName>
</protein>
<evidence type="ECO:0000313" key="3">
    <source>
        <dbReference type="Proteomes" id="UP000270094"/>
    </source>
</evidence>